<dbReference type="GO" id="GO:0009986">
    <property type="term" value="C:cell surface"/>
    <property type="evidence" value="ECO:0007669"/>
    <property type="project" value="TreeGrafter"/>
</dbReference>
<evidence type="ECO:0000259" key="1">
    <source>
        <dbReference type="Pfam" id="PF09458"/>
    </source>
</evidence>
<keyword evidence="2" id="KW-0430">Lectin</keyword>
<dbReference type="GO" id="GO:0098609">
    <property type="term" value="P:cell-cell adhesion"/>
    <property type="evidence" value="ECO:0007669"/>
    <property type="project" value="TreeGrafter"/>
</dbReference>
<protein>
    <submittedName>
        <fullName evidence="2">H-type lectin domain-containing protein</fullName>
    </submittedName>
</protein>
<dbReference type="GO" id="GO:0098636">
    <property type="term" value="C:protein complex involved in cell adhesion"/>
    <property type="evidence" value="ECO:0007669"/>
    <property type="project" value="TreeGrafter"/>
</dbReference>
<dbReference type="GO" id="GO:0046871">
    <property type="term" value="F:N-acetylgalactosamine binding"/>
    <property type="evidence" value="ECO:0007669"/>
    <property type="project" value="TreeGrafter"/>
</dbReference>
<dbReference type="Proteomes" id="UP000184074">
    <property type="component" value="Unassembled WGS sequence"/>
</dbReference>
<dbReference type="GO" id="GO:0045335">
    <property type="term" value="C:phagocytic vesicle"/>
    <property type="evidence" value="ECO:0007669"/>
    <property type="project" value="TreeGrafter"/>
</dbReference>
<sequence>MRKLDSHKLGIEQGETVLFSDFEDGGPMWSGDGQRDVSVPIVFSESFDMPPSVMVTLALCDMSNEAYMRMDLRAKNVTTRGFDIAFATWGDTKFARVRVAWQAIGAVSSEDAWDI</sequence>
<name>A0A1M5NSV1_9RHOB</name>
<dbReference type="InterPro" id="IPR052487">
    <property type="entry name" value="Galactose-binding_lectin"/>
</dbReference>
<organism evidence="2 3">
    <name type="scientific">Cognatiyoonia sediminum</name>
    <dbReference type="NCBI Taxonomy" id="1508389"/>
    <lineage>
        <taxon>Bacteria</taxon>
        <taxon>Pseudomonadati</taxon>
        <taxon>Pseudomonadota</taxon>
        <taxon>Alphaproteobacteria</taxon>
        <taxon>Rhodobacterales</taxon>
        <taxon>Paracoccaceae</taxon>
        <taxon>Cognatiyoonia</taxon>
    </lineage>
</organism>
<dbReference type="GO" id="GO:0030247">
    <property type="term" value="F:polysaccharide binding"/>
    <property type="evidence" value="ECO:0007669"/>
    <property type="project" value="TreeGrafter"/>
</dbReference>
<evidence type="ECO:0000313" key="2">
    <source>
        <dbReference type="EMBL" id="SHG92694.1"/>
    </source>
</evidence>
<reference evidence="2 3" key="1">
    <citation type="submission" date="2016-11" db="EMBL/GenBank/DDBJ databases">
        <authorList>
            <person name="Jaros S."/>
            <person name="Januszkiewicz K."/>
            <person name="Wedrychowicz H."/>
        </authorList>
    </citation>
    <scope>NUCLEOTIDE SEQUENCE [LARGE SCALE GENOMIC DNA]</scope>
    <source>
        <strain evidence="2 3">DSM 28715</strain>
    </source>
</reference>
<gene>
    <name evidence="2" type="ORF">SAMN05444003_1581</name>
</gene>
<dbReference type="GO" id="GO:0070492">
    <property type="term" value="F:oligosaccharide binding"/>
    <property type="evidence" value="ECO:0007669"/>
    <property type="project" value="TreeGrafter"/>
</dbReference>
<dbReference type="EMBL" id="FQXB01000001">
    <property type="protein sequence ID" value="SHG92694.1"/>
    <property type="molecule type" value="Genomic_DNA"/>
</dbReference>
<dbReference type="OrthoDB" id="7658568at2"/>
<feature type="domain" description="H-type lectin" evidence="1">
    <location>
        <begin position="39"/>
        <end position="104"/>
    </location>
</feature>
<evidence type="ECO:0000313" key="3">
    <source>
        <dbReference type="Proteomes" id="UP000184074"/>
    </source>
</evidence>
<keyword evidence="3" id="KW-1185">Reference proteome</keyword>
<dbReference type="PANTHER" id="PTHR46938:SF1">
    <property type="entry name" value="DISCOIDIN-1 SUBUNIT A-RELATED"/>
    <property type="match status" value="1"/>
</dbReference>
<dbReference type="RefSeq" id="WP_072900249.1">
    <property type="nucleotide sequence ID" value="NZ_FQXB01000001.1"/>
</dbReference>
<dbReference type="AlphaFoldDB" id="A0A1M5NSV1"/>
<proteinExistence type="predicted"/>
<dbReference type="SUPFAM" id="SSF141086">
    <property type="entry name" value="Agglutinin HPA-like"/>
    <property type="match status" value="1"/>
</dbReference>
<dbReference type="Pfam" id="PF09458">
    <property type="entry name" value="H_lectin"/>
    <property type="match status" value="1"/>
</dbReference>
<dbReference type="InterPro" id="IPR019019">
    <property type="entry name" value="H-type_lectin_domain"/>
</dbReference>
<dbReference type="InterPro" id="IPR037221">
    <property type="entry name" value="H-type_lectin_dom_sf"/>
</dbReference>
<dbReference type="STRING" id="1508389.SAMN05444003_1581"/>
<dbReference type="PANTHER" id="PTHR46938">
    <property type="entry name" value="DISCOIDIN-1 SUBUNIT A-RELATED-RELATED"/>
    <property type="match status" value="1"/>
</dbReference>
<accession>A0A1M5NSV1</accession>
<dbReference type="Gene3D" id="2.60.40.2080">
    <property type="match status" value="1"/>
</dbReference>